<comment type="caution">
    <text evidence="3">The sequence shown here is derived from an EMBL/GenBank/DDBJ whole genome shotgun (WGS) entry which is preliminary data.</text>
</comment>
<protein>
    <recommendedName>
        <fullName evidence="2">Antitoxin</fullName>
    </recommendedName>
</protein>
<dbReference type="AlphaFoldDB" id="A0A5M6ZNT9"/>
<dbReference type="RefSeq" id="WP_150021929.1">
    <property type="nucleotide sequence ID" value="NZ_VWOJ01000001.1"/>
</dbReference>
<comment type="similarity">
    <text evidence="1 2">Belongs to the phD/YefM antitoxin family.</text>
</comment>
<evidence type="ECO:0000256" key="1">
    <source>
        <dbReference type="ARBA" id="ARBA00009981"/>
    </source>
</evidence>
<evidence type="ECO:0000313" key="4">
    <source>
        <dbReference type="Proteomes" id="UP000325122"/>
    </source>
</evidence>
<reference evidence="3 4" key="1">
    <citation type="submission" date="2019-09" db="EMBL/GenBank/DDBJ databases">
        <authorList>
            <person name="Kevbrin V."/>
            <person name="Grouzdev D.S."/>
        </authorList>
    </citation>
    <scope>NUCLEOTIDE SEQUENCE [LARGE SCALE GENOMIC DNA]</scope>
    <source>
        <strain evidence="3 4">G-192</strain>
    </source>
</reference>
<dbReference type="Pfam" id="PF02604">
    <property type="entry name" value="PhdYeFM_antitox"/>
    <property type="match status" value="1"/>
</dbReference>
<dbReference type="Proteomes" id="UP000325122">
    <property type="component" value="Unassembled WGS sequence"/>
</dbReference>
<dbReference type="InterPro" id="IPR006442">
    <property type="entry name" value="Antitoxin_Phd/YefM"/>
</dbReference>
<sequence>MKFVGVLEAKTHLSRLLDEIEATGEPLVITRHGKPVATIYGAGAGAGPVRAAGVADGDGQAAFQGEAEAPSDPFAEAEAMLKADPGLRDRLRASLKAASTNARRPEPCPRKLSGPELVELFRQLRETQPTDPVLDAMSWEELKELARS</sequence>
<comment type="function">
    <text evidence="2">Antitoxin component of a type II toxin-antitoxin (TA) system.</text>
</comment>
<dbReference type="Gene3D" id="3.40.1620.10">
    <property type="entry name" value="YefM-like domain"/>
    <property type="match status" value="1"/>
</dbReference>
<dbReference type="InterPro" id="IPR036165">
    <property type="entry name" value="YefM-like_sf"/>
</dbReference>
<dbReference type="SUPFAM" id="SSF143120">
    <property type="entry name" value="YefM-like"/>
    <property type="match status" value="1"/>
</dbReference>
<proteinExistence type="inferred from homology"/>
<accession>A0A5M6ZNT9</accession>
<name>A0A5M6ZNT9_9PROT</name>
<dbReference type="NCBIfam" id="TIGR01552">
    <property type="entry name" value="phd_fam"/>
    <property type="match status" value="1"/>
</dbReference>
<keyword evidence="4" id="KW-1185">Reference proteome</keyword>
<organism evidence="3 4">
    <name type="scientific">Alkalicaulis satelles</name>
    <dbReference type="NCBI Taxonomy" id="2609175"/>
    <lineage>
        <taxon>Bacteria</taxon>
        <taxon>Pseudomonadati</taxon>
        <taxon>Pseudomonadota</taxon>
        <taxon>Alphaproteobacteria</taxon>
        <taxon>Maricaulales</taxon>
        <taxon>Maricaulaceae</taxon>
        <taxon>Alkalicaulis</taxon>
    </lineage>
</organism>
<gene>
    <name evidence="3" type="ORF">F1654_02555</name>
</gene>
<evidence type="ECO:0000313" key="3">
    <source>
        <dbReference type="EMBL" id="KAA5804898.1"/>
    </source>
</evidence>
<dbReference type="EMBL" id="VWOJ01000001">
    <property type="protein sequence ID" value="KAA5804898.1"/>
    <property type="molecule type" value="Genomic_DNA"/>
</dbReference>
<evidence type="ECO:0000256" key="2">
    <source>
        <dbReference type="RuleBase" id="RU362080"/>
    </source>
</evidence>